<dbReference type="GeneID" id="76206885"/>
<dbReference type="RefSeq" id="WP_188604130.1">
    <property type="nucleotide sequence ID" value="NZ_AP026830.1"/>
</dbReference>
<dbReference type="Proteomes" id="UP000657075">
    <property type="component" value="Unassembled WGS sequence"/>
</dbReference>
<keyword evidence="1" id="KW-1133">Transmembrane helix</keyword>
<accession>A0A830EHT4</accession>
<evidence type="ECO:0000256" key="1">
    <source>
        <dbReference type="SAM" id="Phobius"/>
    </source>
</evidence>
<dbReference type="EMBL" id="BMNM01000014">
    <property type="protein sequence ID" value="GGI86115.1"/>
    <property type="molecule type" value="Genomic_DNA"/>
</dbReference>
<keyword evidence="5" id="KW-1185">Reference proteome</keyword>
<proteinExistence type="predicted"/>
<organism evidence="3 4">
    <name type="scientific">Vulcanisaeta souniana JCM 11219</name>
    <dbReference type="NCBI Taxonomy" id="1293586"/>
    <lineage>
        <taxon>Archaea</taxon>
        <taxon>Thermoproteota</taxon>
        <taxon>Thermoprotei</taxon>
        <taxon>Thermoproteales</taxon>
        <taxon>Thermoproteaceae</taxon>
        <taxon>Vulcanisaeta</taxon>
    </lineage>
</organism>
<keyword evidence="1" id="KW-0472">Membrane</keyword>
<feature type="transmembrane region" description="Helical" evidence="1">
    <location>
        <begin position="12"/>
        <end position="31"/>
    </location>
</feature>
<keyword evidence="1" id="KW-0812">Transmembrane</keyword>
<evidence type="ECO:0000313" key="3">
    <source>
        <dbReference type="EMBL" id="GGI86115.1"/>
    </source>
</evidence>
<evidence type="ECO:0000313" key="4">
    <source>
        <dbReference type="Proteomes" id="UP000657075"/>
    </source>
</evidence>
<evidence type="ECO:0000313" key="5">
    <source>
        <dbReference type="Proteomes" id="UP001060771"/>
    </source>
</evidence>
<gene>
    <name evidence="3" type="ORF">GCM10007112_23910</name>
    <name evidence="2" type="ORF">Vsou_13340</name>
</gene>
<reference evidence="2" key="4">
    <citation type="journal article" date="2023" name="Microbiol. Resour. Announc.">
        <title>Complete Genome Sequence of Vulcanisaeta souniana Strain IC-059, a Hyperthermophilic Archaeon Isolated from Hot Spring Water in Japan.</title>
        <authorList>
            <person name="Kato S."/>
            <person name="Itoh T."/>
            <person name="Wu L."/>
            <person name="Ma J."/>
            <person name="Ohkuma M."/>
        </authorList>
    </citation>
    <scope>NUCLEOTIDE SEQUENCE</scope>
    <source>
        <strain evidence="2">JCM 11219</strain>
    </source>
</reference>
<reference evidence="3" key="1">
    <citation type="journal article" date="2014" name="Int. J. Syst. Evol. Microbiol.">
        <title>Complete genome sequence of Corynebacterium casei LMG S-19264T (=DSM 44701T), isolated from a smear-ripened cheese.</title>
        <authorList>
            <consortium name="US DOE Joint Genome Institute (JGI-PGF)"/>
            <person name="Walter F."/>
            <person name="Albersmeier A."/>
            <person name="Kalinowski J."/>
            <person name="Ruckert C."/>
        </authorList>
    </citation>
    <scope>NUCLEOTIDE SEQUENCE</scope>
    <source>
        <strain evidence="3">JCM 11219</strain>
    </source>
</reference>
<dbReference type="AlphaFoldDB" id="A0A830EHT4"/>
<dbReference type="Proteomes" id="UP001060771">
    <property type="component" value="Chromosome"/>
</dbReference>
<evidence type="ECO:0000313" key="2">
    <source>
        <dbReference type="EMBL" id="BDR92241.1"/>
    </source>
</evidence>
<reference evidence="5" key="3">
    <citation type="submission" date="2022-09" db="EMBL/GenBank/DDBJ databases">
        <title>Complete genome sequence of Vulcanisaeta souniana.</title>
        <authorList>
            <person name="Kato S."/>
            <person name="Itoh T."/>
            <person name="Ohkuma M."/>
        </authorList>
    </citation>
    <scope>NUCLEOTIDE SEQUENCE [LARGE SCALE GENOMIC DNA]</scope>
    <source>
        <strain evidence="5">JCM 11219</strain>
    </source>
</reference>
<feature type="transmembrane region" description="Helical" evidence="1">
    <location>
        <begin position="37"/>
        <end position="54"/>
    </location>
</feature>
<sequence>MAWRANTGRVAWLFTWLLATIILLALALAGAGWARHVVYALVDSLILGLVIMALAREWRGLLVLSLLLASLVIIGFITGVGFNTIVKPLEWLVALIKSATPGL</sequence>
<reference evidence="3" key="2">
    <citation type="submission" date="2020-09" db="EMBL/GenBank/DDBJ databases">
        <authorList>
            <person name="Sun Q."/>
            <person name="Ohkuma M."/>
        </authorList>
    </citation>
    <scope>NUCLEOTIDE SEQUENCE</scope>
    <source>
        <strain evidence="3">JCM 11219</strain>
    </source>
</reference>
<name>A0A830EHT4_9CREN</name>
<protein>
    <submittedName>
        <fullName evidence="3">Uncharacterized protein</fullName>
    </submittedName>
</protein>
<feature type="transmembrane region" description="Helical" evidence="1">
    <location>
        <begin position="61"/>
        <end position="82"/>
    </location>
</feature>
<dbReference type="EMBL" id="AP026830">
    <property type="protein sequence ID" value="BDR92241.1"/>
    <property type="molecule type" value="Genomic_DNA"/>
</dbReference>